<feature type="domain" description="Reverse transcriptase" evidence="2">
    <location>
        <begin position="798"/>
        <end position="1086"/>
    </location>
</feature>
<dbReference type="CDD" id="cd01650">
    <property type="entry name" value="RT_nLTR_like"/>
    <property type="match status" value="1"/>
</dbReference>
<name>A0A151ZFT7_TIELA</name>
<sequence length="1569" mass="182053">MPERGQPSYAEVATPKPPDFQELSKTWNNNNVLASIKLKNKSFFAALKGNMKVYKFHLCCALKERSLEDMKKLLNWSDEVKVKISKDNKWLHLLTDSNQQLDILIRSKRCNVKLTDHQITIVQPDEFYKWEDIVINEFFNDTPGKVTWKVDQFNCLKIYSNIQYVKQYSEKESLMVSDCFKIFTDDNKTTKKHKKTTQMNEKAPETLKREALVKHGEIMMMTAEELKPKEASVQNTLESQIEEVLMKQRENNVENEKVDKIVEPEVISTDENNLLTKETNEKSQEDIDVFNNEKIKEIEKKKKDEKLDDNGTDKESEGPTWWDKPQIKTKLSPHKVINLQEMNFKLIYHNVQGCSGIKSLNEVFTNITPLKSNISILGETKSTKEDNIKNDRRLKDRIFNPSTNMGNGMIVINHNNNQQIEEIKQLEGRAIKFRVKQGERSLVILGIYAPASNEDQRQNIWYDEIVKQEWLEEVDIMIGDFNVDRNSSKEINRKLKFATSSHQLKELPTPTPTWGGRKYIDRIFVSERVRSQARLNTVVPSKSDHLILEYTFAFFSPPIIPTRRWSLNTEICKEHSVFSTMQNYLKSKIEALGSGEVSAKWSKMKVEIKKFYKDFERKRITEIEKEKKRLLASLQSNPTQKKAIAERINEIADIQLKDNYVKSSVNKLLYGEVPSKLLTATLKSKERDSQVEALINSRTNTIVTTHTEIVEAAGMFYEDLFKMKPDDPTTHEVLLKSWNPMIQLKILQEIEDPISLDEVTLAIQKISDGKAPGIDGLTSTMYKTHIEVIAPLLSNLFYEWFRNGVPNEFKKGVLIASYKGKGDRSDLSNWRPITLLNVDYKLFSKIINSRLIKLLPSCISRFQTGFVPGRLIQDNLISLKEVIDVINHKKTQNRLPRALITLYDFCKAFDSVSHGAIRRTLIHLKLPTTLVRAIMSMLEGATTQCYIRGTFSKPFSNERGTRQGDPLSPTIFVLVMECMARVILSHPRIGGLPMTEELSNYGVHCRLLSFADDTLTMAKDEKEFEIVDEVIKKFCRATSSSINTDKCVIMAFNSANSKNKKLITNRNLPYPIATAIQSERYLGMFFNSYGVVSQGERLIDNCERLMKLWKTRSSTFRGRMAILKSYILSKMTYHLYIDSFQMDKLEELCKWFLYSSKDWDPTKKNRNKISQARASKSILHGGISLWKMDIRARAQKAWIFTTFINRLNRSSALAVSYEDAWIHRWRNNMPSEFMKNCYEAWKDYTNSKTEIGSKTIPEGTNRRIRLKEIYEIMMKRIDGQREVMILTEGQRKLREENVNLPHILKNLKNCHNNKGRDLMWRYILKALPKVHGSVCPFCKETETSEHIFFTCKRLGFIKNIQERVLSSRYQWNQRILNQINNPVLGSFIAILFDFIWYSRNKKNHDKIDMELNWLAVTYKMNIAKRAEWEKTFGLMSKHWRLHHSTTIDKIQLLHVRGLGIRVSIGTPLTKNSIRNIKPFKHRIEKLNKKKPVDSQEYYNGPPILPLLYDMTKNQTPSFDPKKVLTTTPTPSVFKPILPVGASLKKSLISKGGECRYLSYKYFGKSKDFT</sequence>
<feature type="region of interest" description="Disordered" evidence="1">
    <location>
        <begin position="302"/>
        <end position="326"/>
    </location>
</feature>
<evidence type="ECO:0000259" key="2">
    <source>
        <dbReference type="PROSITE" id="PS50878"/>
    </source>
</evidence>
<dbReference type="Gene3D" id="3.60.10.10">
    <property type="entry name" value="Endonuclease/exonuclease/phosphatase"/>
    <property type="match status" value="1"/>
</dbReference>
<dbReference type="Proteomes" id="UP000076078">
    <property type="component" value="Unassembled WGS sequence"/>
</dbReference>
<dbReference type="EMBL" id="LODT01000028">
    <property type="protein sequence ID" value="KYQ92841.1"/>
    <property type="molecule type" value="Genomic_DNA"/>
</dbReference>
<dbReference type="Pfam" id="PF00078">
    <property type="entry name" value="RVT_1"/>
    <property type="match status" value="1"/>
</dbReference>
<gene>
    <name evidence="3" type="ORF">DLAC_05425</name>
</gene>
<dbReference type="SUPFAM" id="SSF56672">
    <property type="entry name" value="DNA/RNA polymerases"/>
    <property type="match status" value="1"/>
</dbReference>
<dbReference type="InParanoid" id="A0A151ZFT7"/>
<evidence type="ECO:0000313" key="4">
    <source>
        <dbReference type="Proteomes" id="UP000076078"/>
    </source>
</evidence>
<accession>A0A151ZFT7</accession>
<protein>
    <submittedName>
        <fullName evidence="3">Polyprotein</fullName>
    </submittedName>
</protein>
<feature type="region of interest" description="Disordered" evidence="1">
    <location>
        <begin position="1"/>
        <end position="21"/>
    </location>
</feature>
<reference evidence="3 4" key="1">
    <citation type="submission" date="2015-12" db="EMBL/GenBank/DDBJ databases">
        <title>Dictyostelia acquired genes for synthesis and detection of signals that induce cell-type specialization by lateral gene transfer from prokaryotes.</title>
        <authorList>
            <person name="Gloeckner G."/>
            <person name="Schaap P."/>
        </authorList>
    </citation>
    <scope>NUCLEOTIDE SEQUENCE [LARGE SCALE GENOMIC DNA]</scope>
    <source>
        <strain evidence="3 4">TK</strain>
    </source>
</reference>
<evidence type="ECO:0000313" key="3">
    <source>
        <dbReference type="EMBL" id="KYQ92841.1"/>
    </source>
</evidence>
<evidence type="ECO:0000256" key="1">
    <source>
        <dbReference type="SAM" id="MobiDB-lite"/>
    </source>
</evidence>
<keyword evidence="4" id="KW-1185">Reference proteome</keyword>
<organism evidence="3 4">
    <name type="scientific">Tieghemostelium lacteum</name>
    <name type="common">Slime mold</name>
    <name type="synonym">Dictyostelium lacteum</name>
    <dbReference type="NCBI Taxonomy" id="361077"/>
    <lineage>
        <taxon>Eukaryota</taxon>
        <taxon>Amoebozoa</taxon>
        <taxon>Evosea</taxon>
        <taxon>Eumycetozoa</taxon>
        <taxon>Dictyostelia</taxon>
        <taxon>Dictyosteliales</taxon>
        <taxon>Raperosteliaceae</taxon>
        <taxon>Tieghemostelium</taxon>
    </lineage>
</organism>
<dbReference type="OMA" id="WEDIVIN"/>
<dbReference type="PANTHER" id="PTHR31635:SF196">
    <property type="entry name" value="REVERSE TRANSCRIPTASE DOMAIN-CONTAINING PROTEIN-RELATED"/>
    <property type="match status" value="1"/>
</dbReference>
<dbReference type="InterPro" id="IPR043502">
    <property type="entry name" value="DNA/RNA_pol_sf"/>
</dbReference>
<proteinExistence type="predicted"/>
<dbReference type="PROSITE" id="PS50878">
    <property type="entry name" value="RT_POL"/>
    <property type="match status" value="1"/>
</dbReference>
<dbReference type="OrthoDB" id="19433at2759"/>
<dbReference type="FunCoup" id="A0A151ZFT7">
    <property type="interactions" value="2"/>
</dbReference>
<dbReference type="PANTHER" id="PTHR31635">
    <property type="entry name" value="REVERSE TRANSCRIPTASE DOMAIN-CONTAINING PROTEIN-RELATED"/>
    <property type="match status" value="1"/>
</dbReference>
<dbReference type="STRING" id="361077.A0A151ZFT7"/>
<comment type="caution">
    <text evidence="3">The sequence shown here is derived from an EMBL/GenBank/DDBJ whole genome shotgun (WGS) entry which is preliminary data.</text>
</comment>
<dbReference type="InterPro" id="IPR000477">
    <property type="entry name" value="RT_dom"/>
</dbReference>
<feature type="compositionally biased region" description="Basic and acidic residues" evidence="1">
    <location>
        <begin position="302"/>
        <end position="317"/>
    </location>
</feature>
<dbReference type="InterPro" id="IPR036691">
    <property type="entry name" value="Endo/exonu/phosph_ase_sf"/>
</dbReference>
<dbReference type="SUPFAM" id="SSF56219">
    <property type="entry name" value="DNase I-like"/>
    <property type="match status" value="1"/>
</dbReference>